<feature type="coiled-coil region" evidence="1">
    <location>
        <begin position="473"/>
        <end position="507"/>
    </location>
</feature>
<protein>
    <recommendedName>
        <fullName evidence="3">Peptidase M41 domain-containing protein</fullName>
    </recommendedName>
</protein>
<dbReference type="AlphaFoldDB" id="A0A7S4BC64"/>
<dbReference type="PANTHER" id="PTHR33471">
    <property type="entry name" value="ATP-DEPENDENT ZINC METALLOPROTEASE-RELATED"/>
    <property type="match status" value="1"/>
</dbReference>
<name>A0A7S4BC64_CHRCT</name>
<dbReference type="EMBL" id="HBIZ01021948">
    <property type="protein sequence ID" value="CAE0761270.1"/>
    <property type="molecule type" value="Transcribed_RNA"/>
</dbReference>
<dbReference type="SUPFAM" id="SSF140990">
    <property type="entry name" value="FtsH protease domain-like"/>
    <property type="match status" value="1"/>
</dbReference>
<proteinExistence type="predicted"/>
<dbReference type="GO" id="GO:0005524">
    <property type="term" value="F:ATP binding"/>
    <property type="evidence" value="ECO:0007669"/>
    <property type="project" value="InterPro"/>
</dbReference>
<evidence type="ECO:0008006" key="3">
    <source>
        <dbReference type="Google" id="ProtNLM"/>
    </source>
</evidence>
<evidence type="ECO:0000256" key="1">
    <source>
        <dbReference type="SAM" id="Coils"/>
    </source>
</evidence>
<dbReference type="GO" id="GO:0004222">
    <property type="term" value="F:metalloendopeptidase activity"/>
    <property type="evidence" value="ECO:0007669"/>
    <property type="project" value="InterPro"/>
</dbReference>
<reference evidence="2" key="1">
    <citation type="submission" date="2021-01" db="EMBL/GenBank/DDBJ databases">
        <authorList>
            <person name="Corre E."/>
            <person name="Pelletier E."/>
            <person name="Niang G."/>
            <person name="Scheremetjew M."/>
            <person name="Finn R."/>
            <person name="Kale V."/>
            <person name="Holt S."/>
            <person name="Cochrane G."/>
            <person name="Meng A."/>
            <person name="Brown T."/>
            <person name="Cohen L."/>
        </authorList>
    </citation>
    <scope>NUCLEOTIDE SEQUENCE</scope>
    <source>
        <strain evidence="2">CCMP645</strain>
    </source>
</reference>
<dbReference type="Gene3D" id="1.20.58.760">
    <property type="entry name" value="Peptidase M41"/>
    <property type="match status" value="1"/>
</dbReference>
<accession>A0A7S4BC64</accession>
<sequence>MRTTAIVTFCCLSEVHSLNLGGPSWHLRSTTAVTRARVYNVVEEKTTSRAAIFDDLLLKGKVDEAAALLKESDDVKLDPSRVVSAIDAACNIQVSNPVARPSILDFAAQAVQTPEEEQSAVREAKRQQEQLAAEVERVQQTLLNTYEALAARGALRGFGSVETSPIAAKIISPADQLALTGLPMSAFAPGGGNGGLIAGAAAALFLASASANLNIDYGLVGGVVGLALVADRLALGGVGIEVLARTVNPNYQKTVIKHEAGHFLVAYLLGCPIEACLLDPLAAARDARFPGAAGTVFFDPNLASAMRKGVLPRSLVDKYSVIVMAGIAAEAEANGRAEGGRADEEALLRLLASLDRGSSWDLGRARNQARWAASSAVLLIRAHRDSYNALCDALASGASIGKCIAAIEANLPPTPPFKAVQSGNVAGIAAGAEALAAAPASQQVASPAGAAVPTAGVSAEAAAAAVAAKRGRVETAERSEAAVLERKQQVQQELEAIQRRLAENAEKVQRLQ</sequence>
<dbReference type="GO" id="GO:0006508">
    <property type="term" value="P:proteolysis"/>
    <property type="evidence" value="ECO:0007669"/>
    <property type="project" value="InterPro"/>
</dbReference>
<evidence type="ECO:0000313" key="2">
    <source>
        <dbReference type="EMBL" id="CAE0761270.1"/>
    </source>
</evidence>
<organism evidence="2">
    <name type="scientific">Chrysotila carterae</name>
    <name type="common">Marine alga</name>
    <name type="synonym">Syracosphaera carterae</name>
    <dbReference type="NCBI Taxonomy" id="13221"/>
    <lineage>
        <taxon>Eukaryota</taxon>
        <taxon>Haptista</taxon>
        <taxon>Haptophyta</taxon>
        <taxon>Prymnesiophyceae</taxon>
        <taxon>Isochrysidales</taxon>
        <taxon>Isochrysidaceae</taxon>
        <taxon>Chrysotila</taxon>
    </lineage>
</organism>
<keyword evidence="1" id="KW-0175">Coiled coil</keyword>
<dbReference type="PANTHER" id="PTHR33471:SF7">
    <property type="entry name" value="ATP-DEPENDENT ZINC METALLOPROTEASE-RELATED"/>
    <property type="match status" value="1"/>
</dbReference>
<dbReference type="InterPro" id="IPR037219">
    <property type="entry name" value="Peptidase_M41-like"/>
</dbReference>
<dbReference type="GO" id="GO:0004176">
    <property type="term" value="F:ATP-dependent peptidase activity"/>
    <property type="evidence" value="ECO:0007669"/>
    <property type="project" value="InterPro"/>
</dbReference>
<gene>
    <name evidence="2" type="ORF">PCAR00345_LOCUS13882</name>
</gene>